<dbReference type="Proteomes" id="UP000784294">
    <property type="component" value="Unassembled WGS sequence"/>
</dbReference>
<keyword evidence="2" id="KW-1185">Reference proteome</keyword>
<organism evidence="1 2">
    <name type="scientific">Protopolystoma xenopodis</name>
    <dbReference type="NCBI Taxonomy" id="117903"/>
    <lineage>
        <taxon>Eukaryota</taxon>
        <taxon>Metazoa</taxon>
        <taxon>Spiralia</taxon>
        <taxon>Lophotrochozoa</taxon>
        <taxon>Platyhelminthes</taxon>
        <taxon>Monogenea</taxon>
        <taxon>Polyopisthocotylea</taxon>
        <taxon>Polystomatidea</taxon>
        <taxon>Polystomatidae</taxon>
        <taxon>Protopolystoma</taxon>
    </lineage>
</organism>
<evidence type="ECO:0000313" key="2">
    <source>
        <dbReference type="Proteomes" id="UP000784294"/>
    </source>
</evidence>
<feature type="non-terminal residue" evidence="1">
    <location>
        <position position="42"/>
    </location>
</feature>
<evidence type="ECO:0000313" key="1">
    <source>
        <dbReference type="EMBL" id="VEL37738.1"/>
    </source>
</evidence>
<protein>
    <submittedName>
        <fullName evidence="1">Uncharacterized protein</fullName>
    </submittedName>
</protein>
<name>A0A3S5B690_9PLAT</name>
<gene>
    <name evidence="1" type="ORF">PXEA_LOCUS31178</name>
</gene>
<accession>A0A3S5B690</accession>
<proteinExistence type="predicted"/>
<dbReference type="AlphaFoldDB" id="A0A3S5B690"/>
<sequence length="42" mass="4836">MARLTDDTDNDADYDPGPKRVVMYHVHGLTLEMIMQTMDPEL</sequence>
<dbReference type="EMBL" id="CAAALY010255854">
    <property type="protein sequence ID" value="VEL37738.1"/>
    <property type="molecule type" value="Genomic_DNA"/>
</dbReference>
<comment type="caution">
    <text evidence="1">The sequence shown here is derived from an EMBL/GenBank/DDBJ whole genome shotgun (WGS) entry which is preliminary data.</text>
</comment>
<reference evidence="1" key="1">
    <citation type="submission" date="2018-11" db="EMBL/GenBank/DDBJ databases">
        <authorList>
            <consortium name="Pathogen Informatics"/>
        </authorList>
    </citation>
    <scope>NUCLEOTIDE SEQUENCE</scope>
</reference>